<sequence length="199" mass="22686">MIAVDCEGVKLSRFGSITMINIGTHDLVYLIDILKIVNSVFDNGLRTILEDSGIEKLMFDCREDADALFHLYKTKLDGVLDLQILEVNNRAHEYRNGYTKPRSFKHCLELYVKDLSLLNIKLQGQARMKILSAIWEKRPLDVNMLKYASVDILVFLNSMMHFVLIWFIVSGKHPQVGIVTLLDQKTGCSVMAMASYQKA</sequence>
<dbReference type="PANTHER" id="PTHR46628">
    <property type="entry name" value="PIRNA BIOGENESIS PROTEIN EXD1"/>
    <property type="match status" value="1"/>
</dbReference>
<feature type="domain" description="3'-5' exonuclease" evidence="2">
    <location>
        <begin position="2"/>
        <end position="156"/>
    </location>
</feature>
<evidence type="ECO:0000313" key="3">
    <source>
        <dbReference type="EMBL" id="CAC5377444.1"/>
    </source>
</evidence>
<organism evidence="3 4">
    <name type="scientific">Mytilus coruscus</name>
    <name type="common">Sea mussel</name>
    <dbReference type="NCBI Taxonomy" id="42192"/>
    <lineage>
        <taxon>Eukaryota</taxon>
        <taxon>Metazoa</taxon>
        <taxon>Spiralia</taxon>
        <taxon>Lophotrochozoa</taxon>
        <taxon>Mollusca</taxon>
        <taxon>Bivalvia</taxon>
        <taxon>Autobranchia</taxon>
        <taxon>Pteriomorphia</taxon>
        <taxon>Mytilida</taxon>
        <taxon>Mytiloidea</taxon>
        <taxon>Mytilidae</taxon>
        <taxon>Mytilinae</taxon>
        <taxon>Mytilus</taxon>
    </lineage>
</organism>
<keyword evidence="1" id="KW-0812">Transmembrane</keyword>
<dbReference type="GO" id="GO:1990923">
    <property type="term" value="C:PET complex"/>
    <property type="evidence" value="ECO:0007669"/>
    <property type="project" value="TreeGrafter"/>
</dbReference>
<dbReference type="OrthoDB" id="6102487at2759"/>
<dbReference type="PANTHER" id="PTHR46628:SF1">
    <property type="entry name" value="PIRNA BIOGENESIS PROTEIN EXD1"/>
    <property type="match status" value="1"/>
</dbReference>
<dbReference type="Pfam" id="PF01612">
    <property type="entry name" value="DNA_pol_A_exo1"/>
    <property type="match status" value="1"/>
</dbReference>
<dbReference type="AlphaFoldDB" id="A0A6J8B2T4"/>
<proteinExistence type="predicted"/>
<dbReference type="EMBL" id="CACVKT020002375">
    <property type="protein sequence ID" value="CAC5377444.1"/>
    <property type="molecule type" value="Genomic_DNA"/>
</dbReference>
<keyword evidence="1" id="KW-1133">Transmembrane helix</keyword>
<keyword evidence="4" id="KW-1185">Reference proteome</keyword>
<evidence type="ECO:0000313" key="4">
    <source>
        <dbReference type="Proteomes" id="UP000507470"/>
    </source>
</evidence>
<evidence type="ECO:0000259" key="2">
    <source>
        <dbReference type="Pfam" id="PF01612"/>
    </source>
</evidence>
<reference evidence="3 4" key="1">
    <citation type="submission" date="2020-06" db="EMBL/GenBank/DDBJ databases">
        <authorList>
            <person name="Li R."/>
            <person name="Bekaert M."/>
        </authorList>
    </citation>
    <scope>NUCLEOTIDE SEQUENCE [LARGE SCALE GENOMIC DNA]</scope>
    <source>
        <strain evidence="4">wild</strain>
    </source>
</reference>
<dbReference type="InterPro" id="IPR036397">
    <property type="entry name" value="RNaseH_sf"/>
</dbReference>
<accession>A0A6J8B2T4</accession>
<keyword evidence="1" id="KW-0472">Membrane</keyword>
<dbReference type="Proteomes" id="UP000507470">
    <property type="component" value="Unassembled WGS sequence"/>
</dbReference>
<dbReference type="GO" id="GO:0034587">
    <property type="term" value="P:piRNA processing"/>
    <property type="evidence" value="ECO:0007669"/>
    <property type="project" value="TreeGrafter"/>
</dbReference>
<gene>
    <name evidence="3" type="ORF">MCOR_13761</name>
</gene>
<evidence type="ECO:0000256" key="1">
    <source>
        <dbReference type="SAM" id="Phobius"/>
    </source>
</evidence>
<dbReference type="GO" id="GO:0003676">
    <property type="term" value="F:nucleic acid binding"/>
    <property type="evidence" value="ECO:0007669"/>
    <property type="project" value="InterPro"/>
</dbReference>
<name>A0A6J8B2T4_MYTCO</name>
<dbReference type="InterPro" id="IPR012337">
    <property type="entry name" value="RNaseH-like_sf"/>
</dbReference>
<dbReference type="InterPro" id="IPR052144">
    <property type="entry name" value="piRNA_biogenesis_EXD1"/>
</dbReference>
<feature type="transmembrane region" description="Helical" evidence="1">
    <location>
        <begin position="147"/>
        <end position="169"/>
    </location>
</feature>
<dbReference type="InterPro" id="IPR002562">
    <property type="entry name" value="3'-5'_exonuclease_dom"/>
</dbReference>
<dbReference type="SUPFAM" id="SSF53098">
    <property type="entry name" value="Ribonuclease H-like"/>
    <property type="match status" value="1"/>
</dbReference>
<dbReference type="GO" id="GO:0008408">
    <property type="term" value="F:3'-5' exonuclease activity"/>
    <property type="evidence" value="ECO:0007669"/>
    <property type="project" value="InterPro"/>
</dbReference>
<protein>
    <submittedName>
        <fullName evidence="3">EXD1</fullName>
    </submittedName>
</protein>
<dbReference type="Gene3D" id="3.30.420.10">
    <property type="entry name" value="Ribonuclease H-like superfamily/Ribonuclease H"/>
    <property type="match status" value="1"/>
</dbReference>